<proteinExistence type="predicted"/>
<dbReference type="HOGENOM" id="CLU_3068387_0_0_1"/>
<organism evidence="1 2">
    <name type="scientific">Botryotinia fuckeliana (strain T4)</name>
    <name type="common">Noble rot fungus</name>
    <name type="synonym">Botrytis cinerea</name>
    <dbReference type="NCBI Taxonomy" id="999810"/>
    <lineage>
        <taxon>Eukaryota</taxon>
        <taxon>Fungi</taxon>
        <taxon>Dikarya</taxon>
        <taxon>Ascomycota</taxon>
        <taxon>Pezizomycotina</taxon>
        <taxon>Leotiomycetes</taxon>
        <taxon>Helotiales</taxon>
        <taxon>Sclerotiniaceae</taxon>
        <taxon>Botrytis</taxon>
    </lineage>
</organism>
<sequence>MLGQAISSLLDQVKSSSRKLTDNFGSGKRCEELYPEKLERVLIALHCYPEHGC</sequence>
<evidence type="ECO:0000313" key="1">
    <source>
        <dbReference type="EMBL" id="CCD47722.1"/>
    </source>
</evidence>
<name>G2Y4Y2_BOTF4</name>
<dbReference type="Proteomes" id="UP000008177">
    <property type="component" value="Unplaced contigs"/>
</dbReference>
<gene>
    <name evidence="1" type="ORF">BofuT4_uP037020.1</name>
</gene>
<evidence type="ECO:0000313" key="2">
    <source>
        <dbReference type="Proteomes" id="UP000008177"/>
    </source>
</evidence>
<accession>G2Y4Y2</accession>
<reference evidence="2" key="1">
    <citation type="journal article" date="2011" name="PLoS Genet.">
        <title>Genomic analysis of the necrotrophic fungal pathogens Sclerotinia sclerotiorum and Botrytis cinerea.</title>
        <authorList>
            <person name="Amselem J."/>
            <person name="Cuomo C.A."/>
            <person name="van Kan J.A."/>
            <person name="Viaud M."/>
            <person name="Benito E.P."/>
            <person name="Couloux A."/>
            <person name="Coutinho P.M."/>
            <person name="de Vries R.P."/>
            <person name="Dyer P.S."/>
            <person name="Fillinger S."/>
            <person name="Fournier E."/>
            <person name="Gout L."/>
            <person name="Hahn M."/>
            <person name="Kohn L."/>
            <person name="Lapalu N."/>
            <person name="Plummer K.M."/>
            <person name="Pradier J.M."/>
            <person name="Quevillon E."/>
            <person name="Sharon A."/>
            <person name="Simon A."/>
            <person name="ten Have A."/>
            <person name="Tudzynski B."/>
            <person name="Tudzynski P."/>
            <person name="Wincker P."/>
            <person name="Andrew M."/>
            <person name="Anthouard V."/>
            <person name="Beever R.E."/>
            <person name="Beffa R."/>
            <person name="Benoit I."/>
            <person name="Bouzid O."/>
            <person name="Brault B."/>
            <person name="Chen Z."/>
            <person name="Choquer M."/>
            <person name="Collemare J."/>
            <person name="Cotton P."/>
            <person name="Danchin E.G."/>
            <person name="Da Silva C."/>
            <person name="Gautier A."/>
            <person name="Giraud C."/>
            <person name="Giraud T."/>
            <person name="Gonzalez C."/>
            <person name="Grossetete S."/>
            <person name="Guldener U."/>
            <person name="Henrissat B."/>
            <person name="Howlett B.J."/>
            <person name="Kodira C."/>
            <person name="Kretschmer M."/>
            <person name="Lappartient A."/>
            <person name="Leroch M."/>
            <person name="Levis C."/>
            <person name="Mauceli E."/>
            <person name="Neuveglise C."/>
            <person name="Oeser B."/>
            <person name="Pearson M."/>
            <person name="Poulain J."/>
            <person name="Poussereau N."/>
            <person name="Quesneville H."/>
            <person name="Rascle C."/>
            <person name="Schumacher J."/>
            <person name="Segurens B."/>
            <person name="Sexton A."/>
            <person name="Silva E."/>
            <person name="Sirven C."/>
            <person name="Soanes D.M."/>
            <person name="Talbot N.J."/>
            <person name="Templeton M."/>
            <person name="Yandava C."/>
            <person name="Yarden O."/>
            <person name="Zeng Q."/>
            <person name="Rollins J.A."/>
            <person name="Lebrun M.H."/>
            <person name="Dickman M."/>
        </authorList>
    </citation>
    <scope>NUCLEOTIDE SEQUENCE [LARGE SCALE GENOMIC DNA]</scope>
    <source>
        <strain evidence="2">T4</strain>
    </source>
</reference>
<protein>
    <submittedName>
        <fullName evidence="1">Uncharacterized protein</fullName>
    </submittedName>
</protein>
<dbReference type="AlphaFoldDB" id="G2Y4Y2"/>
<dbReference type="EMBL" id="FQ790287">
    <property type="protein sequence ID" value="CCD47722.1"/>
    <property type="molecule type" value="Genomic_DNA"/>
</dbReference>
<dbReference type="InParanoid" id="G2Y4Y2"/>